<gene>
    <name evidence="1" type="ORF">CEXT_807801</name>
</gene>
<keyword evidence="2" id="KW-1185">Reference proteome</keyword>
<protein>
    <submittedName>
        <fullName evidence="1">Uncharacterized protein</fullName>
    </submittedName>
</protein>
<dbReference type="EMBL" id="BPLR01014014">
    <property type="protein sequence ID" value="GIY65652.1"/>
    <property type="molecule type" value="Genomic_DNA"/>
</dbReference>
<sequence>MEIFKGRWRVCVKYAERMMMNGFVGLSPLLLARHMGGRRDELFANRTANLCTSAMLCLQNVAVGSILMKHCRTSCRLVE</sequence>
<evidence type="ECO:0000313" key="2">
    <source>
        <dbReference type="Proteomes" id="UP001054945"/>
    </source>
</evidence>
<proteinExistence type="predicted"/>
<accession>A0AAV4V6A5</accession>
<name>A0AAV4V6A5_CAEEX</name>
<reference evidence="1 2" key="1">
    <citation type="submission" date="2021-06" db="EMBL/GenBank/DDBJ databases">
        <title>Caerostris extrusa draft genome.</title>
        <authorList>
            <person name="Kono N."/>
            <person name="Arakawa K."/>
        </authorList>
    </citation>
    <scope>NUCLEOTIDE SEQUENCE [LARGE SCALE GENOMIC DNA]</scope>
</reference>
<evidence type="ECO:0000313" key="1">
    <source>
        <dbReference type="EMBL" id="GIY65652.1"/>
    </source>
</evidence>
<dbReference type="Proteomes" id="UP001054945">
    <property type="component" value="Unassembled WGS sequence"/>
</dbReference>
<comment type="caution">
    <text evidence="1">The sequence shown here is derived from an EMBL/GenBank/DDBJ whole genome shotgun (WGS) entry which is preliminary data.</text>
</comment>
<organism evidence="1 2">
    <name type="scientific">Caerostris extrusa</name>
    <name type="common">Bark spider</name>
    <name type="synonym">Caerostris bankana</name>
    <dbReference type="NCBI Taxonomy" id="172846"/>
    <lineage>
        <taxon>Eukaryota</taxon>
        <taxon>Metazoa</taxon>
        <taxon>Ecdysozoa</taxon>
        <taxon>Arthropoda</taxon>
        <taxon>Chelicerata</taxon>
        <taxon>Arachnida</taxon>
        <taxon>Araneae</taxon>
        <taxon>Araneomorphae</taxon>
        <taxon>Entelegynae</taxon>
        <taxon>Araneoidea</taxon>
        <taxon>Araneidae</taxon>
        <taxon>Caerostris</taxon>
    </lineage>
</organism>
<dbReference type="AlphaFoldDB" id="A0AAV4V6A5"/>